<dbReference type="InParanoid" id="F4RLV5"/>
<name>F4RLV5_MELLP</name>
<dbReference type="PANTHER" id="PTHR33096:SF1">
    <property type="entry name" value="CXC1-LIKE CYSTEINE CLUSTER ASSOCIATED WITH KDZ TRANSPOSASES DOMAIN-CONTAINING PROTEIN"/>
    <property type="match status" value="1"/>
</dbReference>
<keyword evidence="3" id="KW-1185">Reference proteome</keyword>
<dbReference type="PANTHER" id="PTHR33096">
    <property type="entry name" value="CXC2 DOMAIN-CONTAINING PROTEIN"/>
    <property type="match status" value="1"/>
</dbReference>
<proteinExistence type="predicted"/>
<protein>
    <submittedName>
        <fullName evidence="2">Uncharacterized protein</fullName>
    </submittedName>
</protein>
<evidence type="ECO:0000313" key="2">
    <source>
        <dbReference type="EMBL" id="EGG06608.1"/>
    </source>
</evidence>
<reference evidence="3" key="1">
    <citation type="journal article" date="2011" name="Proc. Natl. Acad. Sci. U.S.A.">
        <title>Obligate biotrophy features unraveled by the genomic analysis of rust fungi.</title>
        <authorList>
            <person name="Duplessis S."/>
            <person name="Cuomo C.A."/>
            <person name="Lin Y.-C."/>
            <person name="Aerts A."/>
            <person name="Tisserant E."/>
            <person name="Veneault-Fourrey C."/>
            <person name="Joly D.L."/>
            <person name="Hacquard S."/>
            <person name="Amselem J."/>
            <person name="Cantarel B.L."/>
            <person name="Chiu R."/>
            <person name="Coutinho P.M."/>
            <person name="Feau N."/>
            <person name="Field M."/>
            <person name="Frey P."/>
            <person name="Gelhaye E."/>
            <person name="Goldberg J."/>
            <person name="Grabherr M.G."/>
            <person name="Kodira C.D."/>
            <person name="Kohler A."/>
            <person name="Kuees U."/>
            <person name="Lindquist E.A."/>
            <person name="Lucas S.M."/>
            <person name="Mago R."/>
            <person name="Mauceli E."/>
            <person name="Morin E."/>
            <person name="Murat C."/>
            <person name="Pangilinan J.L."/>
            <person name="Park R."/>
            <person name="Pearson M."/>
            <person name="Quesneville H."/>
            <person name="Rouhier N."/>
            <person name="Sakthikumar S."/>
            <person name="Salamov A.A."/>
            <person name="Schmutz J."/>
            <person name="Selles B."/>
            <person name="Shapiro H."/>
            <person name="Tanguay P."/>
            <person name="Tuskan G.A."/>
            <person name="Henrissat B."/>
            <person name="Van de Peer Y."/>
            <person name="Rouze P."/>
            <person name="Ellis J.G."/>
            <person name="Dodds P.N."/>
            <person name="Schein J.E."/>
            <person name="Zhong S."/>
            <person name="Hamelin R.C."/>
            <person name="Grigoriev I.V."/>
            <person name="Szabo L.J."/>
            <person name="Martin F."/>
        </authorList>
    </citation>
    <scope>NUCLEOTIDE SEQUENCE [LARGE SCALE GENOMIC DNA]</scope>
    <source>
        <strain evidence="3">98AG31 / pathotype 3-4-7</strain>
    </source>
</reference>
<feature type="compositionally biased region" description="Basic and acidic residues" evidence="1">
    <location>
        <begin position="1"/>
        <end position="13"/>
    </location>
</feature>
<evidence type="ECO:0000256" key="1">
    <source>
        <dbReference type="SAM" id="MobiDB-lite"/>
    </source>
</evidence>
<dbReference type="AlphaFoldDB" id="F4RLV5"/>
<dbReference type="VEuPathDB" id="FungiDB:MELLADRAFT_86450"/>
<gene>
    <name evidence="2" type="ORF">MELLADRAFT_86450</name>
</gene>
<feature type="region of interest" description="Disordered" evidence="1">
    <location>
        <begin position="1"/>
        <end position="30"/>
    </location>
</feature>
<dbReference type="RefSeq" id="XP_007410048.1">
    <property type="nucleotide sequence ID" value="XM_007409986.1"/>
</dbReference>
<accession>F4RLV5</accession>
<sequence>MQKEVHARLHDAEQTLTTLETPDEEYPGHDSHFFENLWNTRKAHDLDAMNKQKSRKKEMIAVLLGLEEELIGACERLRTIQATRRRARTDADNNELMALPGTVVDVEEQIEGVATALGGVAFRALAGATDNKTNALIAISIARSNLYEARVGLTESRLRRHQNTGQRAAQYNARQDSKKTANLRVKYQTYERKVQKYHTDFPRAVRVQLPDLVTVMRMSLEDNFWNRGEVDEEEHGDHADKFRAGIDATLLQRRAVEELRRIAREVRQMMGWAFEYYEQIISFKTQLEQEVSTQHHNEEMLQAVEELKPRPEA</sequence>
<dbReference type="Proteomes" id="UP000001072">
    <property type="component" value="Unassembled WGS sequence"/>
</dbReference>
<evidence type="ECO:0000313" key="3">
    <source>
        <dbReference type="Proteomes" id="UP000001072"/>
    </source>
</evidence>
<dbReference type="EMBL" id="GL883107">
    <property type="protein sequence ID" value="EGG06608.1"/>
    <property type="molecule type" value="Genomic_DNA"/>
</dbReference>
<dbReference type="HOGENOM" id="CLU_046571_2_0_1"/>
<organism evidence="3">
    <name type="scientific">Melampsora larici-populina (strain 98AG31 / pathotype 3-4-7)</name>
    <name type="common">Poplar leaf rust fungus</name>
    <dbReference type="NCBI Taxonomy" id="747676"/>
    <lineage>
        <taxon>Eukaryota</taxon>
        <taxon>Fungi</taxon>
        <taxon>Dikarya</taxon>
        <taxon>Basidiomycota</taxon>
        <taxon>Pucciniomycotina</taxon>
        <taxon>Pucciniomycetes</taxon>
        <taxon>Pucciniales</taxon>
        <taxon>Melampsoraceae</taxon>
        <taxon>Melampsora</taxon>
    </lineage>
</organism>
<dbReference type="KEGG" id="mlr:MELLADRAFT_86450"/>
<dbReference type="GeneID" id="18934191"/>